<dbReference type="AlphaFoldDB" id="A0AAJ0H1B1"/>
<dbReference type="Proteomes" id="UP001273166">
    <property type="component" value="Unassembled WGS sequence"/>
</dbReference>
<comment type="caution">
    <text evidence="1">The sequence shown here is derived from an EMBL/GenBank/DDBJ whole genome shotgun (WGS) entry which is preliminary data.</text>
</comment>
<reference evidence="1" key="1">
    <citation type="journal article" date="2023" name="Mol. Phylogenet. Evol.">
        <title>Genome-scale phylogeny and comparative genomics of the fungal order Sordariales.</title>
        <authorList>
            <person name="Hensen N."/>
            <person name="Bonometti L."/>
            <person name="Westerberg I."/>
            <person name="Brannstrom I.O."/>
            <person name="Guillou S."/>
            <person name="Cros-Aarteil S."/>
            <person name="Calhoun S."/>
            <person name="Haridas S."/>
            <person name="Kuo A."/>
            <person name="Mondo S."/>
            <person name="Pangilinan J."/>
            <person name="Riley R."/>
            <person name="LaButti K."/>
            <person name="Andreopoulos B."/>
            <person name="Lipzen A."/>
            <person name="Chen C."/>
            <person name="Yan M."/>
            <person name="Daum C."/>
            <person name="Ng V."/>
            <person name="Clum A."/>
            <person name="Steindorff A."/>
            <person name="Ohm R.A."/>
            <person name="Martin F."/>
            <person name="Silar P."/>
            <person name="Natvig D.O."/>
            <person name="Lalanne C."/>
            <person name="Gautier V."/>
            <person name="Ament-Velasquez S.L."/>
            <person name="Kruys A."/>
            <person name="Hutchinson M.I."/>
            <person name="Powell A.J."/>
            <person name="Barry K."/>
            <person name="Miller A.N."/>
            <person name="Grigoriev I.V."/>
            <person name="Debuchy R."/>
            <person name="Gladieux P."/>
            <person name="Hiltunen Thoren M."/>
            <person name="Johannesson H."/>
        </authorList>
    </citation>
    <scope>NUCLEOTIDE SEQUENCE</scope>
    <source>
        <strain evidence="1">CBS 333.67</strain>
    </source>
</reference>
<accession>A0AAJ0H1B1</accession>
<keyword evidence="2" id="KW-1185">Reference proteome</keyword>
<dbReference type="GeneID" id="87887110"/>
<protein>
    <submittedName>
        <fullName evidence="1">Uncharacterized protein</fullName>
    </submittedName>
</protein>
<proteinExistence type="predicted"/>
<dbReference type="RefSeq" id="XP_062725677.1">
    <property type="nucleotide sequence ID" value="XM_062868281.1"/>
</dbReference>
<evidence type="ECO:0000313" key="2">
    <source>
        <dbReference type="Proteomes" id="UP001273166"/>
    </source>
</evidence>
<sequence length="367" mass="40901">MVRRGFVSSFPFPIPDPSACVSQHSIRTDLQTPDRPIVERRPQSANAMVLQSKLLDAGEAPAFSINLDEVPDDTTTYFHTQNDPRNAWQRQTVIERNNGRVSASCVCKDVVHGFYADGVDDEKGEPQQCSLIVLHFRFDPVDLGRRIKKVQTTIRFSAVDRNQDDPVVDKISADGFFWVYPTTQKETVTLGFNSKLGGNVLGAEVGGELTRQRTVEKEVTNAGTVRGAVQIIGRNYGEPNAASWTLMENPEDKTGVPVGLRASILVKRDPGVDFQAHFSMVVTPDNRTQAQTFFKSDPKDDPVLFKVDKKPTNKLHNYLTETVDAAKKRTMVNNLGRLDLDSHEFTDITFRTIWQDGKKVSVAHGSP</sequence>
<gene>
    <name evidence="1" type="ORF">B0T15DRAFT_516815</name>
</gene>
<name>A0AAJ0H1B1_9PEZI</name>
<reference evidence="1" key="2">
    <citation type="submission" date="2023-06" db="EMBL/GenBank/DDBJ databases">
        <authorList>
            <consortium name="Lawrence Berkeley National Laboratory"/>
            <person name="Mondo S.J."/>
            <person name="Hensen N."/>
            <person name="Bonometti L."/>
            <person name="Westerberg I."/>
            <person name="Brannstrom I.O."/>
            <person name="Guillou S."/>
            <person name="Cros-Aarteil S."/>
            <person name="Calhoun S."/>
            <person name="Haridas S."/>
            <person name="Kuo A."/>
            <person name="Pangilinan J."/>
            <person name="Riley R."/>
            <person name="Labutti K."/>
            <person name="Andreopoulos B."/>
            <person name="Lipzen A."/>
            <person name="Chen C."/>
            <person name="Yanf M."/>
            <person name="Daum C."/>
            <person name="Ng V."/>
            <person name="Clum A."/>
            <person name="Steindorff A."/>
            <person name="Ohm R."/>
            <person name="Martin F."/>
            <person name="Silar P."/>
            <person name="Natvig D."/>
            <person name="Lalanne C."/>
            <person name="Gautier V."/>
            <person name="Ament-Velasquez S.L."/>
            <person name="Kruys A."/>
            <person name="Hutchinson M.I."/>
            <person name="Powell A.J."/>
            <person name="Barry K."/>
            <person name="Miller A.N."/>
            <person name="Grigoriev I.V."/>
            <person name="Debuchy R."/>
            <person name="Gladieux P."/>
            <person name="Thoren M.H."/>
            <person name="Johannesson H."/>
        </authorList>
    </citation>
    <scope>NUCLEOTIDE SEQUENCE</scope>
    <source>
        <strain evidence="1">CBS 333.67</strain>
    </source>
</reference>
<evidence type="ECO:0000313" key="1">
    <source>
        <dbReference type="EMBL" id="KAK3309897.1"/>
    </source>
</evidence>
<organism evidence="1 2">
    <name type="scientific">Chaetomium strumarium</name>
    <dbReference type="NCBI Taxonomy" id="1170767"/>
    <lineage>
        <taxon>Eukaryota</taxon>
        <taxon>Fungi</taxon>
        <taxon>Dikarya</taxon>
        <taxon>Ascomycota</taxon>
        <taxon>Pezizomycotina</taxon>
        <taxon>Sordariomycetes</taxon>
        <taxon>Sordariomycetidae</taxon>
        <taxon>Sordariales</taxon>
        <taxon>Chaetomiaceae</taxon>
        <taxon>Chaetomium</taxon>
    </lineage>
</organism>
<dbReference type="EMBL" id="JAUDZG010000001">
    <property type="protein sequence ID" value="KAK3309897.1"/>
    <property type="molecule type" value="Genomic_DNA"/>
</dbReference>